<dbReference type="OrthoDB" id="2445035at2759"/>
<dbReference type="PROSITE" id="PS51257">
    <property type="entry name" value="PROKAR_LIPOPROTEIN"/>
    <property type="match status" value="1"/>
</dbReference>
<dbReference type="Proteomes" id="UP000726737">
    <property type="component" value="Unassembled WGS sequence"/>
</dbReference>
<dbReference type="AlphaFoldDB" id="A0A9P6PUJ6"/>
<name>A0A9P6PUJ6_9FUNG</name>
<evidence type="ECO:0000313" key="3">
    <source>
        <dbReference type="Proteomes" id="UP000726737"/>
    </source>
</evidence>
<gene>
    <name evidence="2" type="ORF">BG011_005812</name>
</gene>
<evidence type="ECO:0000313" key="2">
    <source>
        <dbReference type="EMBL" id="KAG0254350.1"/>
    </source>
</evidence>
<organism evidence="2 3">
    <name type="scientific">Mortierella polycephala</name>
    <dbReference type="NCBI Taxonomy" id="41804"/>
    <lineage>
        <taxon>Eukaryota</taxon>
        <taxon>Fungi</taxon>
        <taxon>Fungi incertae sedis</taxon>
        <taxon>Mucoromycota</taxon>
        <taxon>Mortierellomycotina</taxon>
        <taxon>Mortierellomycetes</taxon>
        <taxon>Mortierellales</taxon>
        <taxon>Mortierellaceae</taxon>
        <taxon>Mortierella</taxon>
    </lineage>
</organism>
<dbReference type="EMBL" id="JAAAJA010000407">
    <property type="protein sequence ID" value="KAG0254350.1"/>
    <property type="molecule type" value="Genomic_DNA"/>
</dbReference>
<keyword evidence="1" id="KW-0732">Signal</keyword>
<feature type="chain" id="PRO_5040404866" evidence="1">
    <location>
        <begin position="19"/>
        <end position="339"/>
    </location>
</feature>
<feature type="signal peptide" evidence="1">
    <location>
        <begin position="1"/>
        <end position="18"/>
    </location>
</feature>
<protein>
    <submittedName>
        <fullName evidence="2">Uncharacterized protein</fullName>
    </submittedName>
</protein>
<sequence>MKVLSLTLGLAAVACVAAQVADPLAPADNNNNQYAWTAGQDDLAIQAEGISGLMAELGFRSQILSQMENKAEFKTDVVGCEGAKTIIKNAMETVRSTLEALKPVPVITPVIEIASNILAQLETIVNAPLDVTNGMPFNVVDITFGVAKLILTSLGSAIPFLGDTFINLAATLNSISSSIKGLVGCAGGATKTLLESTHCSGIADLYRAAVAASVKVSPALSMPAEASEDMKRLATGSLTVLDLMSKNSIATTNDALLTTRPIFASDVLDQYRIEMVRVADSDDIKAYAQASLAATVGLSNALEACLRVAADPVGAIDDLNDELEAQSRIDHDDKDEEDD</sequence>
<comment type="caution">
    <text evidence="2">The sequence shown here is derived from an EMBL/GenBank/DDBJ whole genome shotgun (WGS) entry which is preliminary data.</text>
</comment>
<evidence type="ECO:0000256" key="1">
    <source>
        <dbReference type="SAM" id="SignalP"/>
    </source>
</evidence>
<reference evidence="2" key="1">
    <citation type="journal article" date="2020" name="Fungal Divers.">
        <title>Resolving the Mortierellaceae phylogeny through synthesis of multi-gene phylogenetics and phylogenomics.</title>
        <authorList>
            <person name="Vandepol N."/>
            <person name="Liber J."/>
            <person name="Desiro A."/>
            <person name="Na H."/>
            <person name="Kennedy M."/>
            <person name="Barry K."/>
            <person name="Grigoriev I.V."/>
            <person name="Miller A.N."/>
            <person name="O'Donnell K."/>
            <person name="Stajich J.E."/>
            <person name="Bonito G."/>
        </authorList>
    </citation>
    <scope>NUCLEOTIDE SEQUENCE</scope>
    <source>
        <strain evidence="2">KOD948</strain>
    </source>
</reference>
<proteinExistence type="predicted"/>
<accession>A0A9P6PUJ6</accession>
<keyword evidence="3" id="KW-1185">Reference proteome</keyword>